<keyword evidence="2" id="KW-1185">Reference proteome</keyword>
<dbReference type="Proteomes" id="UP001139488">
    <property type="component" value="Unassembled WGS sequence"/>
</dbReference>
<dbReference type="Gene3D" id="3.30.300.30">
    <property type="match status" value="1"/>
</dbReference>
<evidence type="ECO:0008006" key="3">
    <source>
        <dbReference type="Google" id="ProtNLM"/>
    </source>
</evidence>
<organism evidence="1 2">
    <name type="scientific">Vibrio gelatinilyticus</name>
    <dbReference type="NCBI Taxonomy" id="2893468"/>
    <lineage>
        <taxon>Bacteria</taxon>
        <taxon>Pseudomonadati</taxon>
        <taxon>Pseudomonadota</taxon>
        <taxon>Gammaproteobacteria</taxon>
        <taxon>Vibrionales</taxon>
        <taxon>Vibrionaceae</taxon>
        <taxon>Vibrio</taxon>
    </lineage>
</organism>
<gene>
    <name evidence="1" type="ORF">LNL84_13585</name>
</gene>
<accession>A0A9X1WJG6</accession>
<dbReference type="AlphaFoldDB" id="A0A9X1WJG6"/>
<comment type="caution">
    <text evidence="1">The sequence shown here is derived from an EMBL/GenBank/DDBJ whole genome shotgun (WGS) entry which is preliminary data.</text>
</comment>
<evidence type="ECO:0000313" key="2">
    <source>
        <dbReference type="Proteomes" id="UP001139488"/>
    </source>
</evidence>
<name>A0A9X1WJG6_9VIBR</name>
<dbReference type="InterPro" id="IPR045851">
    <property type="entry name" value="AMP-bd_C_sf"/>
</dbReference>
<dbReference type="EMBL" id="JAJNNZ010000011">
    <property type="protein sequence ID" value="MCJ2377864.1"/>
    <property type="molecule type" value="Genomic_DNA"/>
</dbReference>
<reference evidence="1" key="1">
    <citation type="submission" date="2021-11" db="EMBL/GenBank/DDBJ databases">
        <title>Vibrio ZSDE26 sp. nov. and Vibrio ZSDZ34 sp. nov., isolated from coastal seawater in Qingdao.</title>
        <authorList>
            <person name="Zhang P."/>
        </authorList>
    </citation>
    <scope>NUCLEOTIDE SEQUENCE</scope>
    <source>
        <strain evidence="1">ZSDZ34</strain>
    </source>
</reference>
<dbReference type="SUPFAM" id="SSF56801">
    <property type="entry name" value="Acetyl-CoA synthetase-like"/>
    <property type="match status" value="1"/>
</dbReference>
<sequence>MTAVIDASHEKLGEWVYAYIVILKAELQVDEESPIRCSKGQLAAYEYPCRIIIHESLPMTATRKILQRELTEEMTPEV</sequence>
<evidence type="ECO:0000313" key="1">
    <source>
        <dbReference type="EMBL" id="MCJ2377864.1"/>
    </source>
</evidence>
<protein>
    <recommendedName>
        <fullName evidence="3">AMP-binding enzyme C-terminal domain-containing protein</fullName>
    </recommendedName>
</protein>
<proteinExistence type="predicted"/>